<feature type="non-terminal residue" evidence="2">
    <location>
        <position position="1"/>
    </location>
</feature>
<feature type="region of interest" description="Disordered" evidence="1">
    <location>
        <begin position="70"/>
        <end position="89"/>
    </location>
</feature>
<organism evidence="2 3">
    <name type="scientific">Exserohilum turcicum (strain 28A)</name>
    <name type="common">Northern leaf blight fungus</name>
    <name type="synonym">Setosphaeria turcica</name>
    <dbReference type="NCBI Taxonomy" id="671987"/>
    <lineage>
        <taxon>Eukaryota</taxon>
        <taxon>Fungi</taxon>
        <taxon>Dikarya</taxon>
        <taxon>Ascomycota</taxon>
        <taxon>Pezizomycotina</taxon>
        <taxon>Dothideomycetes</taxon>
        <taxon>Pleosporomycetidae</taxon>
        <taxon>Pleosporales</taxon>
        <taxon>Pleosporineae</taxon>
        <taxon>Pleosporaceae</taxon>
        <taxon>Exserohilum</taxon>
    </lineage>
</organism>
<reference evidence="2 3" key="1">
    <citation type="journal article" date="2012" name="PLoS Pathog.">
        <title>Diverse lifestyles and strategies of plant pathogenesis encoded in the genomes of eighteen Dothideomycetes fungi.</title>
        <authorList>
            <person name="Ohm R.A."/>
            <person name="Feau N."/>
            <person name="Henrissat B."/>
            <person name="Schoch C.L."/>
            <person name="Horwitz B.A."/>
            <person name="Barry K.W."/>
            <person name="Condon B.J."/>
            <person name="Copeland A.C."/>
            <person name="Dhillon B."/>
            <person name="Glaser F."/>
            <person name="Hesse C.N."/>
            <person name="Kosti I."/>
            <person name="LaButti K."/>
            <person name="Lindquist E.A."/>
            <person name="Lucas S."/>
            <person name="Salamov A.A."/>
            <person name="Bradshaw R.E."/>
            <person name="Ciuffetti L."/>
            <person name="Hamelin R.C."/>
            <person name="Kema G.H.J."/>
            <person name="Lawrence C."/>
            <person name="Scott J.A."/>
            <person name="Spatafora J.W."/>
            <person name="Turgeon B.G."/>
            <person name="de Wit P.J.G.M."/>
            <person name="Zhong S."/>
            <person name="Goodwin S.B."/>
            <person name="Grigoriev I.V."/>
        </authorList>
    </citation>
    <scope>NUCLEOTIDE SEQUENCE [LARGE SCALE GENOMIC DNA]</scope>
    <source>
        <strain evidence="3">28A</strain>
    </source>
</reference>
<feature type="compositionally biased region" description="Basic residues" evidence="1">
    <location>
        <begin position="79"/>
        <end position="89"/>
    </location>
</feature>
<sequence length="89" mass="9821">KKKRLSAWLASQGFCILHALAFGTCAIPKPLRHPLFAPHADLPQSPAFSGPAVALPAFWYTPYHHDPAPTHPRPYSNKHSVHKHANMAP</sequence>
<dbReference type="HOGENOM" id="CLU_2460904_0_0_1"/>
<protein>
    <submittedName>
        <fullName evidence="2">Uncharacterized protein</fullName>
    </submittedName>
</protein>
<dbReference type="GeneID" id="19399428"/>
<reference evidence="2 3" key="2">
    <citation type="journal article" date="2013" name="PLoS Genet.">
        <title>Comparative genome structure, secondary metabolite, and effector coding capacity across Cochliobolus pathogens.</title>
        <authorList>
            <person name="Condon B.J."/>
            <person name="Leng Y."/>
            <person name="Wu D."/>
            <person name="Bushley K.E."/>
            <person name="Ohm R.A."/>
            <person name="Otillar R."/>
            <person name="Martin J."/>
            <person name="Schackwitz W."/>
            <person name="Grimwood J."/>
            <person name="MohdZainudin N."/>
            <person name="Xue C."/>
            <person name="Wang R."/>
            <person name="Manning V.A."/>
            <person name="Dhillon B."/>
            <person name="Tu Z.J."/>
            <person name="Steffenson B.J."/>
            <person name="Salamov A."/>
            <person name="Sun H."/>
            <person name="Lowry S."/>
            <person name="LaButti K."/>
            <person name="Han J."/>
            <person name="Copeland A."/>
            <person name="Lindquist E."/>
            <person name="Barry K."/>
            <person name="Schmutz J."/>
            <person name="Baker S.E."/>
            <person name="Ciuffetti L.M."/>
            <person name="Grigoriev I.V."/>
            <person name="Zhong S."/>
            <person name="Turgeon B.G."/>
        </authorList>
    </citation>
    <scope>NUCLEOTIDE SEQUENCE [LARGE SCALE GENOMIC DNA]</scope>
    <source>
        <strain evidence="3">28A</strain>
    </source>
</reference>
<dbReference type="RefSeq" id="XP_008029934.1">
    <property type="nucleotide sequence ID" value="XM_008031743.1"/>
</dbReference>
<dbReference type="AlphaFoldDB" id="R0IC30"/>
<dbReference type="EMBL" id="KB908844">
    <property type="protein sequence ID" value="EOA82955.1"/>
    <property type="molecule type" value="Genomic_DNA"/>
</dbReference>
<evidence type="ECO:0000313" key="3">
    <source>
        <dbReference type="Proteomes" id="UP000016935"/>
    </source>
</evidence>
<accession>R0IC30</accession>
<dbReference type="Proteomes" id="UP000016935">
    <property type="component" value="Unassembled WGS sequence"/>
</dbReference>
<evidence type="ECO:0000256" key="1">
    <source>
        <dbReference type="SAM" id="MobiDB-lite"/>
    </source>
</evidence>
<gene>
    <name evidence="2" type="ORF">SETTUDRAFT_165310</name>
</gene>
<evidence type="ECO:0000313" key="2">
    <source>
        <dbReference type="EMBL" id="EOA82955.1"/>
    </source>
</evidence>
<name>R0IC30_EXST2</name>
<keyword evidence="3" id="KW-1185">Reference proteome</keyword>
<proteinExistence type="predicted"/>